<evidence type="ECO:0000313" key="4">
    <source>
        <dbReference type="Proteomes" id="UP000012960"/>
    </source>
</evidence>
<dbReference type="FunFam" id="3.40.50.720:FF:000084">
    <property type="entry name" value="Short-chain dehydrogenase reductase"/>
    <property type="match status" value="1"/>
</dbReference>
<dbReference type="SUPFAM" id="SSF51735">
    <property type="entry name" value="NAD(P)-binding Rossmann-fold domains"/>
    <property type="match status" value="1"/>
</dbReference>
<dbReference type="OMA" id="KMMAVEM"/>
<name>A0A804IAY2_MUSAM</name>
<dbReference type="Gene3D" id="3.40.50.720">
    <property type="entry name" value="NAD(P)-binding Rossmann-like Domain"/>
    <property type="match status" value="1"/>
</dbReference>
<dbReference type="CDD" id="cd05233">
    <property type="entry name" value="SDR_c"/>
    <property type="match status" value="1"/>
</dbReference>
<dbReference type="InterPro" id="IPR036291">
    <property type="entry name" value="NAD(P)-bd_dom_sf"/>
</dbReference>
<dbReference type="AlphaFoldDB" id="A0A804IAY2"/>
<dbReference type="Gramene" id="Ma03_t11500.1">
    <property type="protein sequence ID" value="Ma03_p11500.1"/>
    <property type="gene ID" value="Ma03_g11500"/>
</dbReference>
<dbReference type="Pfam" id="PF00106">
    <property type="entry name" value="adh_short"/>
    <property type="match status" value="1"/>
</dbReference>
<dbReference type="Proteomes" id="UP000012960">
    <property type="component" value="Unplaced"/>
</dbReference>
<dbReference type="PRINTS" id="PR00080">
    <property type="entry name" value="SDRFAMILY"/>
</dbReference>
<dbReference type="InterPro" id="IPR020904">
    <property type="entry name" value="Sc_DH/Rdtase_CS"/>
</dbReference>
<sequence length="275" mass="29185">MAAEVGAMDQGSLKGKVVMVTGASAGIGREICLDLAAAGCKIVAAARRVDRLKSLCDEINGSSNTVQAVAVELDVSRKSPAIEAAVHDAWNAFGRIDALVNNAGVRGGVYSAVDWSEEEWHRIMTTNLTGLWLVSKHVCIRMRDATQKGAVINISSIAGVARGQLPGSLAYTASKTGVNSITWVMALEMGRYGIRTNSVCPGIFKSEITERLMEKEWIGKVARRTVPLGTFGTANPSVISLIRYLVDDASEYVNGNVFIVDAGATLPGVPLFSSL</sequence>
<gene>
    <name evidence="2" type="ORF">GSMUA_214370.1</name>
</gene>
<evidence type="ECO:0000313" key="3">
    <source>
        <dbReference type="EnsemblPlants" id="Ma03_p11500.1"/>
    </source>
</evidence>
<comment type="similarity">
    <text evidence="1">Belongs to the short-chain dehydrogenases/reductases (SDR) family.</text>
</comment>
<evidence type="ECO:0000256" key="1">
    <source>
        <dbReference type="RuleBase" id="RU000363"/>
    </source>
</evidence>
<reference evidence="2" key="1">
    <citation type="submission" date="2021-03" db="EMBL/GenBank/DDBJ databases">
        <authorList>
            <consortium name="Genoscope - CEA"/>
            <person name="William W."/>
        </authorList>
    </citation>
    <scope>NUCLEOTIDE SEQUENCE</scope>
    <source>
        <strain evidence="2">Doubled-haploid Pahang</strain>
    </source>
</reference>
<dbReference type="PROSITE" id="PS00061">
    <property type="entry name" value="ADH_SHORT"/>
    <property type="match status" value="1"/>
</dbReference>
<dbReference type="EMBL" id="HG996468">
    <property type="protein sequence ID" value="CAG1849851.1"/>
    <property type="molecule type" value="Genomic_DNA"/>
</dbReference>
<dbReference type="OrthoDB" id="47007at2759"/>
<dbReference type="InterPro" id="IPR002347">
    <property type="entry name" value="SDR_fam"/>
</dbReference>
<dbReference type="PRINTS" id="PR00081">
    <property type="entry name" value="GDHRDH"/>
</dbReference>
<reference evidence="3" key="2">
    <citation type="submission" date="2021-05" db="UniProtKB">
        <authorList>
            <consortium name="EnsemblPlants"/>
        </authorList>
    </citation>
    <scope>IDENTIFICATION</scope>
    <source>
        <strain evidence="3">subsp. malaccensis</strain>
    </source>
</reference>
<proteinExistence type="inferred from homology"/>
<keyword evidence="4" id="KW-1185">Reference proteome</keyword>
<accession>A0A804IAY2</accession>
<dbReference type="PANTHER" id="PTHR44375">
    <property type="entry name" value="BETA-KETOACYL-ACP REDUCTASE-LIKE PROTEIN-RELATED"/>
    <property type="match status" value="1"/>
</dbReference>
<dbReference type="PANTHER" id="PTHR44375:SF2">
    <property type="entry name" value="BETA-KETOACYL-ACP REDUCTASE-LIKE PROTEIN-RELATED"/>
    <property type="match status" value="1"/>
</dbReference>
<evidence type="ECO:0000313" key="2">
    <source>
        <dbReference type="EMBL" id="CAG1849851.1"/>
    </source>
</evidence>
<dbReference type="InParanoid" id="A0A804IAY2"/>
<dbReference type="EnsemblPlants" id="Ma03_t11500.1">
    <property type="protein sequence ID" value="Ma03_p11500.1"/>
    <property type="gene ID" value="Ma03_g11500"/>
</dbReference>
<organism evidence="3 4">
    <name type="scientific">Musa acuminata subsp. malaccensis</name>
    <name type="common">Wild banana</name>
    <name type="synonym">Musa malaccensis</name>
    <dbReference type="NCBI Taxonomy" id="214687"/>
    <lineage>
        <taxon>Eukaryota</taxon>
        <taxon>Viridiplantae</taxon>
        <taxon>Streptophyta</taxon>
        <taxon>Embryophyta</taxon>
        <taxon>Tracheophyta</taxon>
        <taxon>Spermatophyta</taxon>
        <taxon>Magnoliopsida</taxon>
        <taxon>Liliopsida</taxon>
        <taxon>Zingiberales</taxon>
        <taxon>Musaceae</taxon>
        <taxon>Musa</taxon>
    </lineage>
</organism>
<protein>
    <submittedName>
        <fullName evidence="2">(wild Malaysian banana) hypothetical protein</fullName>
    </submittedName>
</protein>